<accession>A0ABN3VVW1</accession>
<proteinExistence type="predicted"/>
<reference evidence="2 3" key="1">
    <citation type="journal article" date="2019" name="Int. J. Syst. Evol. Microbiol.">
        <title>The Global Catalogue of Microorganisms (GCM) 10K type strain sequencing project: providing services to taxonomists for standard genome sequencing and annotation.</title>
        <authorList>
            <consortium name="The Broad Institute Genomics Platform"/>
            <consortium name="The Broad Institute Genome Sequencing Center for Infectious Disease"/>
            <person name="Wu L."/>
            <person name="Ma J."/>
        </authorList>
    </citation>
    <scope>NUCLEOTIDE SEQUENCE [LARGE SCALE GENOMIC DNA]</scope>
    <source>
        <strain evidence="2 3">JCM 6242</strain>
    </source>
</reference>
<sequence>MGTGSPGDRGRGPAVPGVSGPGTAGDVVTYAARPVTAPAGGAETDHSQVAQVVDKDGKSA</sequence>
<evidence type="ECO:0000313" key="3">
    <source>
        <dbReference type="Proteomes" id="UP001500831"/>
    </source>
</evidence>
<evidence type="ECO:0000256" key="1">
    <source>
        <dbReference type="SAM" id="MobiDB-lite"/>
    </source>
</evidence>
<evidence type="ECO:0000313" key="2">
    <source>
        <dbReference type="EMBL" id="GAA2862131.1"/>
    </source>
</evidence>
<protein>
    <submittedName>
        <fullName evidence="2">Uncharacterized protein</fullName>
    </submittedName>
</protein>
<dbReference type="Proteomes" id="UP001500831">
    <property type="component" value="Unassembled WGS sequence"/>
</dbReference>
<dbReference type="EMBL" id="BAAAVI010000012">
    <property type="protein sequence ID" value="GAA2862131.1"/>
    <property type="molecule type" value="Genomic_DNA"/>
</dbReference>
<organism evidence="2 3">
    <name type="scientific">Streptosporangium fragile</name>
    <dbReference type="NCBI Taxonomy" id="46186"/>
    <lineage>
        <taxon>Bacteria</taxon>
        <taxon>Bacillati</taxon>
        <taxon>Actinomycetota</taxon>
        <taxon>Actinomycetes</taxon>
        <taxon>Streptosporangiales</taxon>
        <taxon>Streptosporangiaceae</taxon>
        <taxon>Streptosporangium</taxon>
    </lineage>
</organism>
<comment type="caution">
    <text evidence="2">The sequence shown here is derived from an EMBL/GenBank/DDBJ whole genome shotgun (WGS) entry which is preliminary data.</text>
</comment>
<keyword evidence="3" id="KW-1185">Reference proteome</keyword>
<gene>
    <name evidence="2" type="ORF">GCM10010517_20990</name>
</gene>
<feature type="region of interest" description="Disordered" evidence="1">
    <location>
        <begin position="1"/>
        <end position="60"/>
    </location>
</feature>
<name>A0ABN3VVW1_9ACTN</name>